<dbReference type="PANTHER" id="PTHR36368">
    <property type="entry name" value="ATP-DEPENDENT CASEINOLYTIC PROTEASE/CROTONASE FAMILY PROTEIN"/>
    <property type="match status" value="1"/>
</dbReference>
<feature type="region of interest" description="Disordered" evidence="1">
    <location>
        <begin position="69"/>
        <end position="93"/>
    </location>
</feature>
<evidence type="ECO:0000313" key="2">
    <source>
        <dbReference type="EMBL" id="JAD51433.1"/>
    </source>
</evidence>
<reference evidence="2" key="1">
    <citation type="submission" date="2014-09" db="EMBL/GenBank/DDBJ databases">
        <authorList>
            <person name="Magalhaes I.L.F."/>
            <person name="Oliveira U."/>
            <person name="Santos F.R."/>
            <person name="Vidigal T.H.D.A."/>
            <person name="Brescovit A.D."/>
            <person name="Santos A.J."/>
        </authorList>
    </citation>
    <scope>NUCLEOTIDE SEQUENCE</scope>
    <source>
        <tissue evidence="2">Shoot tissue taken approximately 20 cm above the soil surface</tissue>
    </source>
</reference>
<dbReference type="AlphaFoldDB" id="A0A0A9ANH1"/>
<proteinExistence type="predicted"/>
<protein>
    <submittedName>
        <fullName evidence="2">Uncharacterized protein</fullName>
    </submittedName>
</protein>
<dbReference type="EMBL" id="GBRH01246462">
    <property type="protein sequence ID" value="JAD51433.1"/>
    <property type="molecule type" value="Transcribed_RNA"/>
</dbReference>
<dbReference type="PANTHER" id="PTHR36368:SF1">
    <property type="entry name" value="ATP-DEPENDENT CASEINOLYTIC PROTEASE_CROTONASE FAMILY PROTEIN"/>
    <property type="match status" value="1"/>
</dbReference>
<accession>A0A0A9ANH1</accession>
<name>A0A0A9ANH1_ARUDO</name>
<sequence>MMNKIPKYPMGKAKATFRENHSMFELIFREKLTEALVQGHNRSPLADRTNFSEAAAAPTTEFCGKWKCPRKGKPSAGPPMKQLRLEQWLRRVN</sequence>
<feature type="compositionally biased region" description="Basic and acidic residues" evidence="1">
    <location>
        <begin position="83"/>
        <end position="93"/>
    </location>
</feature>
<reference evidence="2" key="2">
    <citation type="journal article" date="2015" name="Data Brief">
        <title>Shoot transcriptome of the giant reed, Arundo donax.</title>
        <authorList>
            <person name="Barrero R.A."/>
            <person name="Guerrero F.D."/>
            <person name="Moolhuijzen P."/>
            <person name="Goolsby J.A."/>
            <person name="Tidwell J."/>
            <person name="Bellgard S.E."/>
            <person name="Bellgard M.I."/>
        </authorList>
    </citation>
    <scope>NUCLEOTIDE SEQUENCE</scope>
    <source>
        <tissue evidence="2">Shoot tissue taken approximately 20 cm above the soil surface</tissue>
    </source>
</reference>
<evidence type="ECO:0000256" key="1">
    <source>
        <dbReference type="SAM" id="MobiDB-lite"/>
    </source>
</evidence>
<organism evidence="2">
    <name type="scientific">Arundo donax</name>
    <name type="common">Giant reed</name>
    <name type="synonym">Donax arundinaceus</name>
    <dbReference type="NCBI Taxonomy" id="35708"/>
    <lineage>
        <taxon>Eukaryota</taxon>
        <taxon>Viridiplantae</taxon>
        <taxon>Streptophyta</taxon>
        <taxon>Embryophyta</taxon>
        <taxon>Tracheophyta</taxon>
        <taxon>Spermatophyta</taxon>
        <taxon>Magnoliopsida</taxon>
        <taxon>Liliopsida</taxon>
        <taxon>Poales</taxon>
        <taxon>Poaceae</taxon>
        <taxon>PACMAD clade</taxon>
        <taxon>Arundinoideae</taxon>
        <taxon>Arundineae</taxon>
        <taxon>Arundo</taxon>
    </lineage>
</organism>